<sequence length="74" mass="8612">MSLGYAVLSLTLFVYLDAFLDTHRANYPDLVNRWDPNAMYEMLEQVYNGIRLELLRHGLLTDKAAGEYVMKRSQ</sequence>
<feature type="chain" id="PRO_5008507796" evidence="1">
    <location>
        <begin position="19"/>
        <end position="74"/>
    </location>
</feature>
<keyword evidence="1" id="KW-0732">Signal</keyword>
<evidence type="ECO:0000256" key="1">
    <source>
        <dbReference type="SAM" id="SignalP"/>
    </source>
</evidence>
<gene>
    <name evidence="2" type="ORF">K457DRAFT_134802</name>
    <name evidence="3" type="ORF">K457DRAFT_134804</name>
</gene>
<keyword evidence="4" id="KW-1185">Reference proteome</keyword>
<proteinExistence type="predicted"/>
<dbReference type="Proteomes" id="UP000078512">
    <property type="component" value="Unassembled WGS sequence"/>
</dbReference>
<dbReference type="AlphaFoldDB" id="A0A197K7P5"/>
<accession>A0A197K7P5</accession>
<feature type="signal peptide" evidence="1">
    <location>
        <begin position="1"/>
        <end position="18"/>
    </location>
</feature>
<dbReference type="EMBL" id="KV442022">
    <property type="protein sequence ID" value="OAQ33183.1"/>
    <property type="molecule type" value="Genomic_DNA"/>
</dbReference>
<evidence type="ECO:0000313" key="3">
    <source>
        <dbReference type="EMBL" id="OAQ33183.1"/>
    </source>
</evidence>
<reference evidence="3 4" key="1">
    <citation type="submission" date="2016-05" db="EMBL/GenBank/DDBJ databases">
        <title>Genome sequencing reveals origins of a unique bacterial endosymbiosis in the earliest lineages of terrestrial Fungi.</title>
        <authorList>
            <consortium name="DOE Joint Genome Institute"/>
            <person name="Uehling J."/>
            <person name="Gryganskyi A."/>
            <person name="Hameed K."/>
            <person name="Tschaplinski T."/>
            <person name="Misztal P."/>
            <person name="Wu S."/>
            <person name="Desiro A."/>
            <person name="Vande Pol N."/>
            <person name="Du Z.-Y."/>
            <person name="Zienkiewicz A."/>
            <person name="Zienkiewicz K."/>
            <person name="Morin E."/>
            <person name="Tisserant E."/>
            <person name="Splivallo R."/>
            <person name="Hainaut M."/>
            <person name="Henrissat B."/>
            <person name="Ohm R."/>
            <person name="Kuo A."/>
            <person name="Yan J."/>
            <person name="Lipzen A."/>
            <person name="Nolan M."/>
            <person name="Labutti K."/>
            <person name="Barry K."/>
            <person name="Goldstein A."/>
            <person name="Labbe J."/>
            <person name="Schadt C."/>
            <person name="Tuskan G."/>
            <person name="Grigoriev I."/>
            <person name="Martin F."/>
            <person name="Vilgalys R."/>
            <person name="Bonito G."/>
        </authorList>
    </citation>
    <scope>NUCLEOTIDE SEQUENCE [LARGE SCALE GENOMIC DNA]</scope>
    <source>
        <strain evidence="3 4">AG-77</strain>
    </source>
</reference>
<dbReference type="EMBL" id="KV442022">
    <property type="protein sequence ID" value="OAQ33181.1"/>
    <property type="molecule type" value="Genomic_DNA"/>
</dbReference>
<evidence type="ECO:0000313" key="2">
    <source>
        <dbReference type="EMBL" id="OAQ33181.1"/>
    </source>
</evidence>
<name>A0A197K7P5_9FUNG</name>
<evidence type="ECO:0000313" key="4">
    <source>
        <dbReference type="Proteomes" id="UP000078512"/>
    </source>
</evidence>
<organism evidence="3 4">
    <name type="scientific">Linnemannia elongata AG-77</name>
    <dbReference type="NCBI Taxonomy" id="1314771"/>
    <lineage>
        <taxon>Eukaryota</taxon>
        <taxon>Fungi</taxon>
        <taxon>Fungi incertae sedis</taxon>
        <taxon>Mucoromycota</taxon>
        <taxon>Mortierellomycotina</taxon>
        <taxon>Mortierellomycetes</taxon>
        <taxon>Mortierellales</taxon>
        <taxon>Mortierellaceae</taxon>
        <taxon>Linnemannia</taxon>
    </lineage>
</organism>
<protein>
    <submittedName>
        <fullName evidence="3">Uncharacterized protein</fullName>
    </submittedName>
</protein>